<dbReference type="Gene3D" id="3.10.20.90">
    <property type="entry name" value="Phosphatidylinositol 3-kinase Catalytic Subunit, Chain A, domain 1"/>
    <property type="match status" value="1"/>
</dbReference>
<dbReference type="GO" id="GO:0003735">
    <property type="term" value="F:structural constituent of ribosome"/>
    <property type="evidence" value="ECO:0007669"/>
    <property type="project" value="InterPro"/>
</dbReference>
<proteinExistence type="predicted"/>
<dbReference type="PANTHER" id="PTHR12650">
    <property type="entry name" value="40S RIBOSOMAL PROTEIN S30/UBIQUITIN-LIKE PROTEIN FUBI"/>
    <property type="match status" value="1"/>
</dbReference>
<dbReference type="InterPro" id="IPR000626">
    <property type="entry name" value="Ubiquitin-like_dom"/>
</dbReference>
<evidence type="ECO:0000256" key="2">
    <source>
        <dbReference type="ARBA" id="ARBA00023274"/>
    </source>
</evidence>
<organism evidence="5 6">
    <name type="scientific">Eptatretus burgeri</name>
    <name type="common">Inshore hagfish</name>
    <dbReference type="NCBI Taxonomy" id="7764"/>
    <lineage>
        <taxon>Eukaryota</taxon>
        <taxon>Metazoa</taxon>
        <taxon>Chordata</taxon>
        <taxon>Craniata</taxon>
        <taxon>Vertebrata</taxon>
        <taxon>Cyclostomata</taxon>
        <taxon>Myxini</taxon>
        <taxon>Myxiniformes</taxon>
        <taxon>Myxinidae</taxon>
        <taxon>Eptatretinae</taxon>
        <taxon>Eptatretus</taxon>
    </lineage>
</organism>
<dbReference type="SUPFAM" id="SSF54236">
    <property type="entry name" value="Ubiquitin-like"/>
    <property type="match status" value="1"/>
</dbReference>
<dbReference type="Pfam" id="PF04758">
    <property type="entry name" value="Ribosomal_S30"/>
    <property type="match status" value="1"/>
</dbReference>
<reference evidence="5" key="1">
    <citation type="submission" date="2025-08" db="UniProtKB">
        <authorList>
            <consortium name="Ensembl"/>
        </authorList>
    </citation>
    <scope>IDENTIFICATION</scope>
</reference>
<feature type="domain" description="Ubiquitin-like" evidence="4">
    <location>
        <begin position="29"/>
        <end position="79"/>
    </location>
</feature>
<dbReference type="InterPro" id="IPR006846">
    <property type="entry name" value="Ribosomal_eS30"/>
</dbReference>
<keyword evidence="3" id="KW-0732">Signal</keyword>
<dbReference type="GO" id="GO:0022627">
    <property type="term" value="C:cytosolic small ribosomal subunit"/>
    <property type="evidence" value="ECO:0007669"/>
    <property type="project" value="TreeGrafter"/>
</dbReference>
<evidence type="ECO:0000256" key="1">
    <source>
        <dbReference type="ARBA" id="ARBA00022980"/>
    </source>
</evidence>
<protein>
    <submittedName>
        <fullName evidence="5">FAU ubiquitin like and ribosomal protein S30 fusion</fullName>
    </submittedName>
</protein>
<dbReference type="AlphaFoldDB" id="A0A8C4Q4P0"/>
<sequence>MSCHACCLAFWVFGRSAHAQSLFLLTPFLRARVAQLEGIVVDDQVLVLSNVPLDDELTLAAYGVGEHDTFQVTARLLGGKVHGSLARAGKVKGQTPKVAKMEKKKKKTGRAKRRLQYNRRFVNVVPTFGKKKGHQNSFY</sequence>
<keyword evidence="2" id="KW-0687">Ribonucleoprotein</keyword>
<dbReference type="InterPro" id="IPR029071">
    <property type="entry name" value="Ubiquitin-like_domsf"/>
</dbReference>
<dbReference type="Ensembl" id="ENSEBUT00000010294.1">
    <property type="protein sequence ID" value="ENSEBUP00000009764.1"/>
    <property type="gene ID" value="ENSEBUG00000006275.1"/>
</dbReference>
<evidence type="ECO:0000259" key="4">
    <source>
        <dbReference type="PROSITE" id="PS50053"/>
    </source>
</evidence>
<evidence type="ECO:0000256" key="3">
    <source>
        <dbReference type="SAM" id="SignalP"/>
    </source>
</evidence>
<dbReference type="Pfam" id="PF00240">
    <property type="entry name" value="ubiquitin"/>
    <property type="match status" value="1"/>
</dbReference>
<evidence type="ECO:0000313" key="5">
    <source>
        <dbReference type="Ensembl" id="ENSEBUP00000009764.1"/>
    </source>
</evidence>
<keyword evidence="1" id="KW-0689">Ribosomal protein</keyword>
<dbReference type="PANTHER" id="PTHR12650:SF15">
    <property type="entry name" value="RIBOSOMAL PROTEIN S30, ISOFORM A"/>
    <property type="match status" value="1"/>
</dbReference>
<name>A0A8C4Q4P0_EPTBU</name>
<keyword evidence="6" id="KW-1185">Reference proteome</keyword>
<feature type="signal peptide" evidence="3">
    <location>
        <begin position="1"/>
        <end position="19"/>
    </location>
</feature>
<dbReference type="GO" id="GO:0006412">
    <property type="term" value="P:translation"/>
    <property type="evidence" value="ECO:0007669"/>
    <property type="project" value="InterPro"/>
</dbReference>
<dbReference type="PROSITE" id="PS50053">
    <property type="entry name" value="UBIQUITIN_2"/>
    <property type="match status" value="1"/>
</dbReference>
<accession>A0A8C4Q4P0</accession>
<dbReference type="Proteomes" id="UP000694388">
    <property type="component" value="Unplaced"/>
</dbReference>
<feature type="chain" id="PRO_5034902446" evidence="3">
    <location>
        <begin position="20"/>
        <end position="139"/>
    </location>
</feature>
<evidence type="ECO:0000313" key="6">
    <source>
        <dbReference type="Proteomes" id="UP000694388"/>
    </source>
</evidence>
<reference evidence="5" key="2">
    <citation type="submission" date="2025-09" db="UniProtKB">
        <authorList>
            <consortium name="Ensembl"/>
        </authorList>
    </citation>
    <scope>IDENTIFICATION</scope>
</reference>
<dbReference type="GeneTree" id="ENSGT00390000007479"/>